<dbReference type="InterPro" id="IPR023353">
    <property type="entry name" value="LemA-like_dom_sf"/>
</dbReference>
<dbReference type="Gene3D" id="1.20.1440.20">
    <property type="entry name" value="LemA-like domain"/>
    <property type="match status" value="1"/>
</dbReference>
<accession>A0A6J6XL79</accession>
<gene>
    <name evidence="1" type="ORF">UFOPK2996_00810</name>
</gene>
<reference evidence="1" key="1">
    <citation type="submission" date="2020-05" db="EMBL/GenBank/DDBJ databases">
        <authorList>
            <person name="Chiriac C."/>
            <person name="Salcher M."/>
            <person name="Ghai R."/>
            <person name="Kavagutti S V."/>
        </authorList>
    </citation>
    <scope>NUCLEOTIDE SEQUENCE</scope>
</reference>
<organism evidence="1">
    <name type="scientific">freshwater metagenome</name>
    <dbReference type="NCBI Taxonomy" id="449393"/>
    <lineage>
        <taxon>unclassified sequences</taxon>
        <taxon>metagenomes</taxon>
        <taxon>ecological metagenomes</taxon>
    </lineage>
</organism>
<proteinExistence type="predicted"/>
<name>A0A6J6XL79_9ZZZZ</name>
<sequence>MKPRRFFLLLAIIVIFGALGLLVVTQRPALVDSRNAADASFAKLNPLLEARYKTVPAILEAFKVAGAQDRGPSIALAKSQSAWIIALNGEAANQLTEAANSIEGNVARVRAMYLGSDRLKEYKAQMDPALAAYDQSFTAETKTRVTENAAAVATYRAKRGAWLSRPVVFIGGFDERITFEPVTESAANSALTTPAKP</sequence>
<evidence type="ECO:0000313" key="1">
    <source>
        <dbReference type="EMBL" id="CAB4796374.1"/>
    </source>
</evidence>
<protein>
    <submittedName>
        <fullName evidence="1">Unannotated protein</fullName>
    </submittedName>
</protein>
<dbReference type="AlphaFoldDB" id="A0A6J6XL79"/>
<dbReference type="EMBL" id="CAFAAH010000097">
    <property type="protein sequence ID" value="CAB4796374.1"/>
    <property type="molecule type" value="Genomic_DNA"/>
</dbReference>